<reference evidence="1 2" key="1">
    <citation type="submission" date="2020-02" db="EMBL/GenBank/DDBJ databases">
        <title>Tigecycline-resistant Acinetobacter species from pigs and migratory birds.</title>
        <authorList>
            <person name="Chen C."/>
            <person name="Sun J."/>
            <person name="Liao X.-P."/>
            <person name="Liu Y.-H."/>
        </authorList>
    </citation>
    <scope>NUCLEOTIDE SEQUENCE [LARGE SCALE GENOMIC DNA]</scope>
    <source>
        <strain evidence="1 2">YH12207_T</strain>
    </source>
</reference>
<sequence length="124" mass="14012">MQKIMSFIGVYCIGLGLIACQTELNRPYDLNAYLHQFLGQSSQNIQDNLNFKKLGYQSKLPQITESQIIYTVYRPLNIPIPQGDAHLGKVQSGASSYDIHFQCKIIFELDQNIAKAVHYTGRAC</sequence>
<protein>
    <recommendedName>
        <fullName evidence="3">Lipoprotein</fullName>
    </recommendedName>
</protein>
<name>A0A7S7AJ40_9GAMM</name>
<evidence type="ECO:0000313" key="1">
    <source>
        <dbReference type="EMBL" id="QOW47371.1"/>
    </source>
</evidence>
<dbReference type="AlphaFoldDB" id="A0A7S7AJ40"/>
<dbReference type="PROSITE" id="PS51257">
    <property type="entry name" value="PROKAR_LIPOPROTEIN"/>
    <property type="match status" value="1"/>
</dbReference>
<proteinExistence type="predicted"/>
<organism evidence="1 2">
    <name type="scientific">Acinetobacter piscicola</name>
    <dbReference type="NCBI Taxonomy" id="2006115"/>
    <lineage>
        <taxon>Bacteria</taxon>
        <taxon>Pseudomonadati</taxon>
        <taxon>Pseudomonadota</taxon>
        <taxon>Gammaproteobacteria</taxon>
        <taxon>Moraxellales</taxon>
        <taxon>Moraxellaceae</taxon>
        <taxon>Acinetobacter</taxon>
    </lineage>
</organism>
<gene>
    <name evidence="1" type="ORF">G0028_16590</name>
</gene>
<dbReference type="RefSeq" id="WP_180045496.1">
    <property type="nucleotide sequence ID" value="NZ_CP048659.1"/>
</dbReference>
<keyword evidence="2" id="KW-1185">Reference proteome</keyword>
<accession>A0A7S7AJ40</accession>
<evidence type="ECO:0000313" key="2">
    <source>
        <dbReference type="Proteomes" id="UP000593966"/>
    </source>
</evidence>
<dbReference type="EMBL" id="CP048659">
    <property type="protein sequence ID" value="QOW47371.1"/>
    <property type="molecule type" value="Genomic_DNA"/>
</dbReference>
<evidence type="ECO:0008006" key="3">
    <source>
        <dbReference type="Google" id="ProtNLM"/>
    </source>
</evidence>
<dbReference type="Proteomes" id="UP000593966">
    <property type="component" value="Chromosome"/>
</dbReference>